<dbReference type="EMBL" id="JBFCZG010000008">
    <property type="protein sequence ID" value="KAL3419100.1"/>
    <property type="molecule type" value="Genomic_DNA"/>
</dbReference>
<keyword evidence="2 5" id="KW-0812">Transmembrane</keyword>
<dbReference type="InterPro" id="IPR045863">
    <property type="entry name" value="CorA_TM1_TM2"/>
</dbReference>
<keyword evidence="7" id="KW-1185">Reference proteome</keyword>
<evidence type="ECO:0000256" key="3">
    <source>
        <dbReference type="ARBA" id="ARBA00022989"/>
    </source>
</evidence>
<protein>
    <submittedName>
        <fullName evidence="6">Uncharacterized protein</fullName>
    </submittedName>
</protein>
<evidence type="ECO:0000256" key="4">
    <source>
        <dbReference type="ARBA" id="ARBA00023136"/>
    </source>
</evidence>
<organism evidence="6 7">
    <name type="scientific">Phlyctema vagabunda</name>
    <dbReference type="NCBI Taxonomy" id="108571"/>
    <lineage>
        <taxon>Eukaryota</taxon>
        <taxon>Fungi</taxon>
        <taxon>Dikarya</taxon>
        <taxon>Ascomycota</taxon>
        <taxon>Pezizomycotina</taxon>
        <taxon>Leotiomycetes</taxon>
        <taxon>Helotiales</taxon>
        <taxon>Dermateaceae</taxon>
        <taxon>Phlyctema</taxon>
    </lineage>
</organism>
<reference evidence="6 7" key="1">
    <citation type="submission" date="2024-06" db="EMBL/GenBank/DDBJ databases">
        <title>Complete genome of Phlyctema vagabunda strain 19-DSS-EL-015.</title>
        <authorList>
            <person name="Fiorenzani C."/>
        </authorList>
    </citation>
    <scope>NUCLEOTIDE SEQUENCE [LARGE SCALE GENOMIC DNA]</scope>
    <source>
        <strain evidence="6 7">19-DSS-EL-015</strain>
    </source>
</reference>
<feature type="transmembrane region" description="Helical" evidence="5">
    <location>
        <begin position="454"/>
        <end position="472"/>
    </location>
</feature>
<feature type="transmembrane region" description="Helical" evidence="5">
    <location>
        <begin position="484"/>
        <end position="504"/>
    </location>
</feature>
<evidence type="ECO:0000256" key="5">
    <source>
        <dbReference type="SAM" id="Phobius"/>
    </source>
</evidence>
<evidence type="ECO:0000256" key="2">
    <source>
        <dbReference type="ARBA" id="ARBA00022692"/>
    </source>
</evidence>
<dbReference type="SUPFAM" id="SSF144083">
    <property type="entry name" value="Magnesium transport protein CorA, transmembrane region"/>
    <property type="match status" value="1"/>
</dbReference>
<comment type="caution">
    <text evidence="6">The sequence shown here is derived from an EMBL/GenBank/DDBJ whole genome shotgun (WGS) entry which is preliminary data.</text>
</comment>
<dbReference type="Pfam" id="PF01544">
    <property type="entry name" value="CorA"/>
    <property type="match status" value="1"/>
</dbReference>
<gene>
    <name evidence="6" type="ORF">PVAG01_09322</name>
</gene>
<evidence type="ECO:0000313" key="6">
    <source>
        <dbReference type="EMBL" id="KAL3419100.1"/>
    </source>
</evidence>
<dbReference type="InterPro" id="IPR002523">
    <property type="entry name" value="MgTranspt_CorA/ZnTranspt_ZntB"/>
</dbReference>
<proteinExistence type="predicted"/>
<evidence type="ECO:0000256" key="1">
    <source>
        <dbReference type="ARBA" id="ARBA00004141"/>
    </source>
</evidence>
<name>A0ABR4P722_9HELO</name>
<dbReference type="Gene3D" id="1.20.58.340">
    <property type="entry name" value="Magnesium transport protein CorA, transmembrane region"/>
    <property type="match status" value="1"/>
</dbReference>
<sequence length="531" mass="60239">MVQYTQFEQSRSPSIKDVYRFHPEAVAYYDQLIDYIATPTTDSVSFLQSPKSFEISAPQETASSPSSAEGGIFPFHEVGFASPRNGPRITTLEGFPSPQCIALLGVDLKLRPELFLGHLEISIKQTRPLQFYEWPPLPSKQDEVLQIRLASLRKIRLVSRVGNVSTKDRARADASCREDQVKLFTDKKFGASRMRNIYLHNSTFSSAEELISFSIASRDDGPWEAAFLLDRASPARLQGHPDGPTLHGYFSDGKGYDPYQEVPLIPYNHKRNTACSISSIPNQPEHSILSIDQFHPLKNVYATDAADLKLLNEDPFYILSSVLSTAATSWLRVLNLLEEDVKECQDVGLQDFDRAIEQLRFDASLLERTETVITQHMQIITTGGCRTWPKTKDPDALERKAEIQRELKNDHQHVLSKCASLVVRCRTTIDFLVSTSQLIDAQKGIVQANQVASLTRLAFVFIPLSLMAAIFGMNVEEMKDNPPIWLFFATAFPLSLAIWLPTIWRELCDWVKNWWQDLRHKSKHKDVRLLD</sequence>
<keyword evidence="4 5" id="KW-0472">Membrane</keyword>
<evidence type="ECO:0000313" key="7">
    <source>
        <dbReference type="Proteomes" id="UP001629113"/>
    </source>
</evidence>
<comment type="subcellular location">
    <subcellularLocation>
        <location evidence="1">Membrane</location>
        <topology evidence="1">Multi-pass membrane protein</topology>
    </subcellularLocation>
</comment>
<keyword evidence="3 5" id="KW-1133">Transmembrane helix</keyword>
<accession>A0ABR4P722</accession>
<dbReference type="Proteomes" id="UP001629113">
    <property type="component" value="Unassembled WGS sequence"/>
</dbReference>